<dbReference type="Pfam" id="PF07724">
    <property type="entry name" value="AAA_2"/>
    <property type="match status" value="1"/>
</dbReference>
<organism evidence="8 9">
    <name type="scientific">Candidatus Roizmanbacteria bacterium GW2011_GWA2_36_23</name>
    <dbReference type="NCBI Taxonomy" id="1618480"/>
    <lineage>
        <taxon>Bacteria</taxon>
        <taxon>Candidatus Roizmaniibacteriota</taxon>
    </lineage>
</organism>
<dbReference type="GO" id="GO:0005737">
    <property type="term" value="C:cytoplasm"/>
    <property type="evidence" value="ECO:0007669"/>
    <property type="project" value="TreeGrafter"/>
</dbReference>
<dbReference type="STRING" id="1618480.US11_C0004G0073"/>
<dbReference type="Pfam" id="PF17871">
    <property type="entry name" value="AAA_lid_9"/>
    <property type="match status" value="1"/>
</dbReference>
<accession>A0A0G0E4I7</accession>
<evidence type="ECO:0000259" key="6">
    <source>
        <dbReference type="SMART" id="SM00382"/>
    </source>
</evidence>
<dbReference type="CDD" id="cd00009">
    <property type="entry name" value="AAA"/>
    <property type="match status" value="1"/>
</dbReference>
<evidence type="ECO:0000256" key="5">
    <source>
        <dbReference type="SAM" id="Phobius"/>
    </source>
</evidence>
<dbReference type="SMART" id="SM01086">
    <property type="entry name" value="ClpB_D2-small"/>
    <property type="match status" value="1"/>
</dbReference>
<dbReference type="SUPFAM" id="SSF52540">
    <property type="entry name" value="P-loop containing nucleoside triphosphate hydrolases"/>
    <property type="match status" value="2"/>
</dbReference>
<evidence type="ECO:0000313" key="9">
    <source>
        <dbReference type="Proteomes" id="UP000034344"/>
    </source>
</evidence>
<dbReference type="InterPro" id="IPR003593">
    <property type="entry name" value="AAA+_ATPase"/>
</dbReference>
<feature type="domain" description="Clp ATPase C-terminal" evidence="7">
    <location>
        <begin position="659"/>
        <end position="740"/>
    </location>
</feature>
<dbReference type="Gene3D" id="1.10.8.60">
    <property type="match status" value="2"/>
</dbReference>
<protein>
    <submittedName>
        <fullName evidence="8">Negative regulator of genetic competence ClpC/mecB</fullName>
    </submittedName>
</protein>
<dbReference type="CDD" id="cd19499">
    <property type="entry name" value="RecA-like_ClpB_Hsp104-like"/>
    <property type="match status" value="1"/>
</dbReference>
<keyword evidence="4" id="KW-0143">Chaperone</keyword>
<evidence type="ECO:0000256" key="4">
    <source>
        <dbReference type="ARBA" id="ARBA00023186"/>
    </source>
</evidence>
<feature type="transmembrane region" description="Helical" evidence="5">
    <location>
        <begin position="95"/>
        <end position="117"/>
    </location>
</feature>
<feature type="domain" description="AAA+ ATPase" evidence="6">
    <location>
        <begin position="224"/>
        <end position="365"/>
    </location>
</feature>
<keyword evidence="5" id="KW-0812">Transmembrane</keyword>
<reference evidence="8 9" key="1">
    <citation type="journal article" date="2015" name="Nature">
        <title>rRNA introns, odd ribosomes, and small enigmatic genomes across a large radiation of phyla.</title>
        <authorList>
            <person name="Brown C.T."/>
            <person name="Hug L.A."/>
            <person name="Thomas B.C."/>
            <person name="Sharon I."/>
            <person name="Castelle C.J."/>
            <person name="Singh A."/>
            <person name="Wilkins M.J."/>
            <person name="Williams K.H."/>
            <person name="Banfield J.F."/>
        </authorList>
    </citation>
    <scope>NUCLEOTIDE SEQUENCE [LARGE SCALE GENOMIC DNA]</scope>
</reference>
<dbReference type="Proteomes" id="UP000034344">
    <property type="component" value="Unassembled WGS sequence"/>
</dbReference>
<dbReference type="InterPro" id="IPR025662">
    <property type="entry name" value="Sigma_54_int_dom_ATP-bd_1"/>
</dbReference>
<dbReference type="SMART" id="SM00382">
    <property type="entry name" value="AAA"/>
    <property type="match status" value="2"/>
</dbReference>
<dbReference type="PATRIC" id="fig|1618480.3.peg.386"/>
<dbReference type="InterPro" id="IPR027417">
    <property type="entry name" value="P-loop_NTPase"/>
</dbReference>
<feature type="domain" description="AAA+ ATPase" evidence="6">
    <location>
        <begin position="498"/>
        <end position="660"/>
    </location>
</feature>
<evidence type="ECO:0000313" key="8">
    <source>
        <dbReference type="EMBL" id="KKQ01803.1"/>
    </source>
</evidence>
<gene>
    <name evidence="8" type="ORF">US11_C0004G0073</name>
</gene>
<dbReference type="Pfam" id="PF10431">
    <property type="entry name" value="ClpB_D2-small"/>
    <property type="match status" value="1"/>
</dbReference>
<dbReference type="PRINTS" id="PR00300">
    <property type="entry name" value="CLPPROTEASEA"/>
</dbReference>
<dbReference type="GO" id="GO:0005524">
    <property type="term" value="F:ATP binding"/>
    <property type="evidence" value="ECO:0007669"/>
    <property type="project" value="UniProtKB-KW"/>
</dbReference>
<dbReference type="InterPro" id="IPR041546">
    <property type="entry name" value="ClpA/ClpB_AAA_lid"/>
</dbReference>
<comment type="caution">
    <text evidence="8">The sequence shown here is derived from an EMBL/GenBank/DDBJ whole genome shotgun (WGS) entry which is preliminary data.</text>
</comment>
<sequence length="740" mass="86798">MRKNIFQYYKEFVKTIFEIIINLLLFFPYFFSITTIIKTFYAPWKNLYSKKNVPGFSFNELINRVFFNLISRTIGMFMRLSLLIFYFIFQVAFLIFIPLFITIALLSIPIFYFFYLFEKTEEEKKSLMKSNFINRHTLKTENRQIVEQWFEIYHQKFIRKKQWWKLVNLFAFPPLARDWAVGFTPIIDQFSTDLCASEYQKKMKNIFDREKEIKVIERFLSKSEESNVIVIGEEGVGKHTIIDAFAKKIYEGRTNSLLAYKRILKLNIEKILSQYTDQKQRENFFEILLKEATEAKNIILLIDDIHRYLSNDQGNVDLTSSFEKFAYTNSIQIIGITTPFYYQKFIFSNDKINRYFSKVDVYEITPNEAEQILLYSSHILEDRYLLTIPYETLKETIEKSDYFITYIPFPEKAIELLDDVCVYTKDLKKGDTVLPEHVNIVLSEKTHVPTILSEEMKKKLLSLSKLLSERIIQQPEAVSKVSSVMNRSFILIGKRKKPLGTFLFIGPTGVGKTLTAKTIADIFFGSDKHLIRFDMSNYQLKEDIPKLIGANWENQQGLLANIIREKPYGVLLLDEIEKANKDLLNIFLTILDEGYFTDGFGKKVDCKNLIVIATSNAGSELIYQEQTQNSNLIDFLIAQHIFIPEFLNRFDGIVEYKQLSKDSIKEIARKLINDITENIWKLHKIKLNVKEETLSLLVADYSNLKFGARNMERVIREKIEDKLAMLIIENKIKEGDSINL</sequence>
<evidence type="ECO:0000256" key="3">
    <source>
        <dbReference type="ARBA" id="ARBA00022840"/>
    </source>
</evidence>
<dbReference type="PANTHER" id="PTHR11638">
    <property type="entry name" value="ATP-DEPENDENT CLP PROTEASE"/>
    <property type="match status" value="1"/>
</dbReference>
<dbReference type="PROSITE" id="PS00675">
    <property type="entry name" value="SIGMA54_INTERACT_1"/>
    <property type="match status" value="1"/>
</dbReference>
<dbReference type="Gene3D" id="3.40.50.300">
    <property type="entry name" value="P-loop containing nucleotide triphosphate hydrolases"/>
    <property type="match status" value="2"/>
</dbReference>
<dbReference type="PANTHER" id="PTHR11638:SF18">
    <property type="entry name" value="HEAT SHOCK PROTEIN 104"/>
    <property type="match status" value="1"/>
</dbReference>
<keyword evidence="1" id="KW-0677">Repeat</keyword>
<evidence type="ECO:0000259" key="7">
    <source>
        <dbReference type="SMART" id="SM01086"/>
    </source>
</evidence>
<feature type="transmembrane region" description="Helical" evidence="5">
    <location>
        <begin position="65"/>
        <end position="89"/>
    </location>
</feature>
<evidence type="ECO:0000256" key="2">
    <source>
        <dbReference type="ARBA" id="ARBA00022741"/>
    </source>
</evidence>
<name>A0A0G0E4I7_9BACT</name>
<dbReference type="EMBL" id="LBRS01000004">
    <property type="protein sequence ID" value="KKQ01803.1"/>
    <property type="molecule type" value="Genomic_DNA"/>
</dbReference>
<feature type="transmembrane region" description="Helical" evidence="5">
    <location>
        <begin position="20"/>
        <end position="44"/>
    </location>
</feature>
<dbReference type="Pfam" id="PF00004">
    <property type="entry name" value="AAA"/>
    <property type="match status" value="1"/>
</dbReference>
<dbReference type="AlphaFoldDB" id="A0A0G0E4I7"/>
<dbReference type="InterPro" id="IPR001270">
    <property type="entry name" value="ClpA/B"/>
</dbReference>
<dbReference type="InterPro" id="IPR050130">
    <property type="entry name" value="ClpA_ClpB"/>
</dbReference>
<proteinExistence type="predicted"/>
<dbReference type="InterPro" id="IPR019489">
    <property type="entry name" value="Clp_ATPase_C"/>
</dbReference>
<keyword evidence="5" id="KW-0472">Membrane</keyword>
<keyword evidence="5" id="KW-1133">Transmembrane helix</keyword>
<dbReference type="InterPro" id="IPR003959">
    <property type="entry name" value="ATPase_AAA_core"/>
</dbReference>
<dbReference type="GO" id="GO:0034605">
    <property type="term" value="P:cellular response to heat"/>
    <property type="evidence" value="ECO:0007669"/>
    <property type="project" value="TreeGrafter"/>
</dbReference>
<dbReference type="GO" id="GO:0016887">
    <property type="term" value="F:ATP hydrolysis activity"/>
    <property type="evidence" value="ECO:0007669"/>
    <property type="project" value="InterPro"/>
</dbReference>
<keyword evidence="2" id="KW-0547">Nucleotide-binding</keyword>
<keyword evidence="3" id="KW-0067">ATP-binding</keyword>
<evidence type="ECO:0000256" key="1">
    <source>
        <dbReference type="ARBA" id="ARBA00022737"/>
    </source>
</evidence>